<keyword evidence="12" id="KW-1185">Reference proteome</keyword>
<feature type="transmembrane region" description="Helical" evidence="9">
    <location>
        <begin position="215"/>
        <end position="241"/>
    </location>
</feature>
<evidence type="ECO:0000259" key="10">
    <source>
        <dbReference type="PROSITE" id="PS51873"/>
    </source>
</evidence>
<gene>
    <name evidence="11" type="ORF">MDA_GLEAN10012532</name>
</gene>
<keyword evidence="9" id="KW-1133">Transmembrane helix</keyword>
<keyword evidence="8" id="KW-0862">Zinc</keyword>
<dbReference type="FunFam" id="1.20.120.1750:FF:000006">
    <property type="entry name" value="RBR-type E3 ubiquitin transferase"/>
    <property type="match status" value="1"/>
</dbReference>
<dbReference type="InterPro" id="IPR044066">
    <property type="entry name" value="TRIAD_supradom"/>
</dbReference>
<evidence type="ECO:0000256" key="4">
    <source>
        <dbReference type="ARBA" id="ARBA00022723"/>
    </source>
</evidence>
<evidence type="ECO:0000256" key="7">
    <source>
        <dbReference type="ARBA" id="ARBA00022786"/>
    </source>
</evidence>
<dbReference type="InterPro" id="IPR002867">
    <property type="entry name" value="IBR_dom"/>
</dbReference>
<accession>L5LUK7</accession>
<dbReference type="Pfam" id="PF22191">
    <property type="entry name" value="IBR_1"/>
    <property type="match status" value="1"/>
</dbReference>
<evidence type="ECO:0000256" key="1">
    <source>
        <dbReference type="ARBA" id="ARBA00001798"/>
    </source>
</evidence>
<dbReference type="InterPro" id="IPR031127">
    <property type="entry name" value="E3_UB_ligase_RBR"/>
</dbReference>
<dbReference type="Pfam" id="PF01485">
    <property type="entry name" value="IBR"/>
    <property type="match status" value="1"/>
</dbReference>
<dbReference type="EC" id="2.3.2.31" evidence="2"/>
<dbReference type="GO" id="GO:0008270">
    <property type="term" value="F:zinc ion binding"/>
    <property type="evidence" value="ECO:0007669"/>
    <property type="project" value="UniProtKB-KW"/>
</dbReference>
<evidence type="ECO:0000256" key="5">
    <source>
        <dbReference type="ARBA" id="ARBA00022737"/>
    </source>
</evidence>
<dbReference type="Gene3D" id="1.20.120.1750">
    <property type="match status" value="1"/>
</dbReference>
<evidence type="ECO:0000256" key="9">
    <source>
        <dbReference type="SAM" id="Phobius"/>
    </source>
</evidence>
<evidence type="ECO:0000313" key="12">
    <source>
        <dbReference type="Proteomes" id="UP000010556"/>
    </source>
</evidence>
<dbReference type="Proteomes" id="UP000010556">
    <property type="component" value="Unassembled WGS sequence"/>
</dbReference>
<dbReference type="SMART" id="SM00647">
    <property type="entry name" value="IBR"/>
    <property type="match status" value="2"/>
</dbReference>
<evidence type="ECO:0000256" key="3">
    <source>
        <dbReference type="ARBA" id="ARBA00022679"/>
    </source>
</evidence>
<dbReference type="PANTHER" id="PTHR11685">
    <property type="entry name" value="RBR FAMILY RING FINGER AND IBR DOMAIN-CONTAINING"/>
    <property type="match status" value="1"/>
</dbReference>
<dbReference type="GO" id="GO:0061630">
    <property type="term" value="F:ubiquitin protein ligase activity"/>
    <property type="evidence" value="ECO:0007669"/>
    <property type="project" value="UniProtKB-EC"/>
</dbReference>
<dbReference type="AlphaFoldDB" id="L5LUK7"/>
<dbReference type="EMBL" id="KB108280">
    <property type="protein sequence ID" value="ELK29143.1"/>
    <property type="molecule type" value="Genomic_DNA"/>
</dbReference>
<evidence type="ECO:0000256" key="8">
    <source>
        <dbReference type="ARBA" id="ARBA00022833"/>
    </source>
</evidence>
<comment type="catalytic activity">
    <reaction evidence="1">
        <text>[E2 ubiquitin-conjugating enzyme]-S-ubiquitinyl-L-cysteine + [acceptor protein]-L-lysine = [E2 ubiquitin-conjugating enzyme]-L-cysteine + [acceptor protein]-N(6)-ubiquitinyl-L-lysine.</text>
        <dbReference type="EC" id="2.3.2.31"/>
    </reaction>
</comment>
<evidence type="ECO:0000256" key="2">
    <source>
        <dbReference type="ARBA" id="ARBA00012251"/>
    </source>
</evidence>
<dbReference type="CDD" id="cd20366">
    <property type="entry name" value="BRcat_RBR_RNF144A"/>
    <property type="match status" value="1"/>
</dbReference>
<reference evidence="12" key="1">
    <citation type="journal article" date="2013" name="Science">
        <title>Comparative analysis of bat genomes provides insight into the evolution of flight and immunity.</title>
        <authorList>
            <person name="Zhang G."/>
            <person name="Cowled C."/>
            <person name="Shi Z."/>
            <person name="Huang Z."/>
            <person name="Bishop-Lilly K.A."/>
            <person name="Fang X."/>
            <person name="Wynne J.W."/>
            <person name="Xiong Z."/>
            <person name="Baker M.L."/>
            <person name="Zhao W."/>
            <person name="Tachedjian M."/>
            <person name="Zhu Y."/>
            <person name="Zhou P."/>
            <person name="Jiang X."/>
            <person name="Ng J."/>
            <person name="Yang L."/>
            <person name="Wu L."/>
            <person name="Xiao J."/>
            <person name="Feng Y."/>
            <person name="Chen Y."/>
            <person name="Sun X."/>
            <person name="Zhang Y."/>
            <person name="Marsh G.A."/>
            <person name="Crameri G."/>
            <person name="Broder C.C."/>
            <person name="Frey K.G."/>
            <person name="Wang L.F."/>
            <person name="Wang J."/>
        </authorList>
    </citation>
    <scope>NUCLEOTIDE SEQUENCE [LARGE SCALE GENOMIC DNA]</scope>
</reference>
<sequence>MTTAWYRPTWDLALDPLVSCKLCLGEYPVEQMTTLAQCRCVFCTLIECMVAAEIMQRYKKLQFEREVLLDPCRTWCPVSTCQAVCQLPEMGLPTPQPVQCKACATEFCSACKASWHPGQGCPETMPITFLPGDTSSGFRLEEDDAPIKRCPKCKVYIERDEGCAQMMCKNCKHAFCWYCLESLDDDFLLIHYDKGPCRNKLGHSRASVIWHRTQVVGIFAGFGLLLLVASPFLLLATPFVLCCKCKCSKGDDDPLPT</sequence>
<dbReference type="eggNOG" id="KOG1815">
    <property type="taxonomic scope" value="Eukaryota"/>
</dbReference>
<protein>
    <recommendedName>
        <fullName evidence="2">RBR-type E3 ubiquitin transferase</fullName>
        <ecNumber evidence="2">2.3.2.31</ecNumber>
    </recommendedName>
</protein>
<dbReference type="GO" id="GO:0016567">
    <property type="term" value="P:protein ubiquitination"/>
    <property type="evidence" value="ECO:0007669"/>
    <property type="project" value="InterPro"/>
</dbReference>
<name>L5LUK7_MYODS</name>
<dbReference type="PROSITE" id="PS00518">
    <property type="entry name" value="ZF_RING_1"/>
    <property type="match status" value="1"/>
</dbReference>
<feature type="domain" description="RING-type" evidence="10">
    <location>
        <begin position="1"/>
        <end position="201"/>
    </location>
</feature>
<keyword evidence="7" id="KW-0833">Ubl conjugation pathway</keyword>
<keyword evidence="3" id="KW-0808">Transferase</keyword>
<dbReference type="CDD" id="cd20352">
    <property type="entry name" value="Rcat_RBR_RNF144"/>
    <property type="match status" value="1"/>
</dbReference>
<dbReference type="InterPro" id="IPR017907">
    <property type="entry name" value="Znf_RING_CS"/>
</dbReference>
<keyword evidence="5" id="KW-0677">Repeat</keyword>
<keyword evidence="6" id="KW-0863">Zinc-finger</keyword>
<dbReference type="SUPFAM" id="SSF57850">
    <property type="entry name" value="RING/U-box"/>
    <property type="match status" value="2"/>
</dbReference>
<organism evidence="11 12">
    <name type="scientific">Myotis davidii</name>
    <name type="common">David's myotis</name>
    <dbReference type="NCBI Taxonomy" id="225400"/>
    <lineage>
        <taxon>Eukaryota</taxon>
        <taxon>Metazoa</taxon>
        <taxon>Chordata</taxon>
        <taxon>Craniata</taxon>
        <taxon>Vertebrata</taxon>
        <taxon>Euteleostomi</taxon>
        <taxon>Mammalia</taxon>
        <taxon>Eutheria</taxon>
        <taxon>Laurasiatheria</taxon>
        <taxon>Chiroptera</taxon>
        <taxon>Yangochiroptera</taxon>
        <taxon>Vespertilionidae</taxon>
        <taxon>Myotis</taxon>
    </lineage>
</organism>
<keyword evidence="4" id="KW-0479">Metal-binding</keyword>
<dbReference type="PROSITE" id="PS51873">
    <property type="entry name" value="TRIAD"/>
    <property type="match status" value="1"/>
</dbReference>
<keyword evidence="9" id="KW-0812">Transmembrane</keyword>
<proteinExistence type="predicted"/>
<evidence type="ECO:0000256" key="6">
    <source>
        <dbReference type="ARBA" id="ARBA00022771"/>
    </source>
</evidence>
<keyword evidence="9" id="KW-0472">Membrane</keyword>
<evidence type="ECO:0000313" key="11">
    <source>
        <dbReference type="EMBL" id="ELK29143.1"/>
    </source>
</evidence>